<name>A0A0C3E163_9AGAM</name>
<reference evidence="2" key="2">
    <citation type="submission" date="2015-01" db="EMBL/GenBank/DDBJ databases">
        <title>Evolutionary Origins and Diversification of the Mycorrhizal Mutualists.</title>
        <authorList>
            <consortium name="DOE Joint Genome Institute"/>
            <consortium name="Mycorrhizal Genomics Consortium"/>
            <person name="Kohler A."/>
            <person name="Kuo A."/>
            <person name="Nagy L.G."/>
            <person name="Floudas D."/>
            <person name="Copeland A."/>
            <person name="Barry K.W."/>
            <person name="Cichocki N."/>
            <person name="Veneault-Fourrey C."/>
            <person name="LaButti K."/>
            <person name="Lindquist E.A."/>
            <person name="Lipzen A."/>
            <person name="Lundell T."/>
            <person name="Morin E."/>
            <person name="Murat C."/>
            <person name="Riley R."/>
            <person name="Ohm R."/>
            <person name="Sun H."/>
            <person name="Tunlid A."/>
            <person name="Henrissat B."/>
            <person name="Grigoriev I.V."/>
            <person name="Hibbett D.S."/>
            <person name="Martin F."/>
        </authorList>
    </citation>
    <scope>NUCLEOTIDE SEQUENCE [LARGE SCALE GENOMIC DNA]</scope>
    <source>
        <strain evidence="2">Foug A</strain>
    </source>
</reference>
<reference evidence="1 2" key="1">
    <citation type="submission" date="2014-04" db="EMBL/GenBank/DDBJ databases">
        <authorList>
            <consortium name="DOE Joint Genome Institute"/>
            <person name="Kuo A."/>
            <person name="Kohler A."/>
            <person name="Nagy L.G."/>
            <person name="Floudas D."/>
            <person name="Copeland A."/>
            <person name="Barry K.W."/>
            <person name="Cichocki N."/>
            <person name="Veneault-Fourrey C."/>
            <person name="LaButti K."/>
            <person name="Lindquist E.A."/>
            <person name="Lipzen A."/>
            <person name="Lundell T."/>
            <person name="Morin E."/>
            <person name="Murat C."/>
            <person name="Sun H."/>
            <person name="Tunlid A."/>
            <person name="Henrissat B."/>
            <person name="Grigoriev I.V."/>
            <person name="Hibbett D.S."/>
            <person name="Martin F."/>
            <person name="Nordberg H.P."/>
            <person name="Cantor M.N."/>
            <person name="Hua S.X."/>
        </authorList>
    </citation>
    <scope>NUCLEOTIDE SEQUENCE [LARGE SCALE GENOMIC DNA]</scope>
    <source>
        <strain evidence="1 2">Foug A</strain>
    </source>
</reference>
<evidence type="ECO:0000313" key="2">
    <source>
        <dbReference type="Proteomes" id="UP000053989"/>
    </source>
</evidence>
<protein>
    <submittedName>
        <fullName evidence="1">Uncharacterized protein</fullName>
    </submittedName>
</protein>
<organism evidence="1 2">
    <name type="scientific">Scleroderma citrinum Foug A</name>
    <dbReference type="NCBI Taxonomy" id="1036808"/>
    <lineage>
        <taxon>Eukaryota</taxon>
        <taxon>Fungi</taxon>
        <taxon>Dikarya</taxon>
        <taxon>Basidiomycota</taxon>
        <taxon>Agaricomycotina</taxon>
        <taxon>Agaricomycetes</taxon>
        <taxon>Agaricomycetidae</taxon>
        <taxon>Boletales</taxon>
        <taxon>Sclerodermatineae</taxon>
        <taxon>Sclerodermataceae</taxon>
        <taxon>Scleroderma</taxon>
    </lineage>
</organism>
<dbReference type="Proteomes" id="UP000053989">
    <property type="component" value="Unassembled WGS sequence"/>
</dbReference>
<dbReference type="AlphaFoldDB" id="A0A0C3E163"/>
<dbReference type="STRING" id="1036808.A0A0C3E163"/>
<feature type="non-terminal residue" evidence="1">
    <location>
        <position position="148"/>
    </location>
</feature>
<accession>A0A0C3E163</accession>
<sequence length="148" mass="16467">FRRSLLQVMSLPATTATVTSSGIYAVPKLTEKNWVEYKTKTVMSLTARGLARHLDGTVSAPQPLPVDERSGKLRIADKSCDATDTEIEEHLALLDAFRQKQALVLQQLYATIPNSVLIQVQHYSDVEDVWSAICAIYEAKSDMMQVDI</sequence>
<proteinExistence type="predicted"/>
<evidence type="ECO:0000313" key="1">
    <source>
        <dbReference type="EMBL" id="KIM66525.1"/>
    </source>
</evidence>
<feature type="non-terminal residue" evidence="1">
    <location>
        <position position="1"/>
    </location>
</feature>
<gene>
    <name evidence="1" type="ORF">SCLCIDRAFT_92955</name>
</gene>
<dbReference type="OrthoDB" id="3269759at2759"/>
<dbReference type="HOGENOM" id="CLU_078575_4_0_1"/>
<keyword evidence="2" id="KW-1185">Reference proteome</keyword>
<dbReference type="InParanoid" id="A0A0C3E163"/>
<dbReference type="EMBL" id="KN822017">
    <property type="protein sequence ID" value="KIM66525.1"/>
    <property type="molecule type" value="Genomic_DNA"/>
</dbReference>